<dbReference type="InterPro" id="IPR016169">
    <property type="entry name" value="FAD-bd_PCMH_sub2"/>
</dbReference>
<dbReference type="HAMAP" id="MF_00037">
    <property type="entry name" value="MurB"/>
    <property type="match status" value="1"/>
</dbReference>
<dbReference type="NCBIfam" id="TIGR00179">
    <property type="entry name" value="murB"/>
    <property type="match status" value="1"/>
</dbReference>
<comment type="catalytic activity">
    <reaction evidence="19 20">
        <text>UDP-N-acetyl-alpha-D-muramate + NADP(+) = UDP-N-acetyl-3-O-(1-carboxyvinyl)-alpha-D-glucosamine + NADPH + H(+)</text>
        <dbReference type="Rhea" id="RHEA:12248"/>
        <dbReference type="ChEBI" id="CHEBI:15378"/>
        <dbReference type="ChEBI" id="CHEBI:57783"/>
        <dbReference type="ChEBI" id="CHEBI:58349"/>
        <dbReference type="ChEBI" id="CHEBI:68483"/>
        <dbReference type="ChEBI" id="CHEBI:70757"/>
        <dbReference type="EC" id="1.3.1.98"/>
    </reaction>
</comment>
<dbReference type="Gene3D" id="3.30.465.10">
    <property type="match status" value="1"/>
</dbReference>
<comment type="pathway">
    <text evidence="4 20">Cell wall biogenesis; peptidoglycan biosynthesis.</text>
</comment>
<dbReference type="Pfam" id="PF01565">
    <property type="entry name" value="FAD_binding_4"/>
    <property type="match status" value="1"/>
</dbReference>
<comment type="function">
    <text evidence="2 20">Cell wall formation.</text>
</comment>
<organism evidence="22 23">
    <name type="scientific">Zymobacter palmae</name>
    <dbReference type="NCBI Taxonomy" id="33074"/>
    <lineage>
        <taxon>Bacteria</taxon>
        <taxon>Pseudomonadati</taxon>
        <taxon>Pseudomonadota</taxon>
        <taxon>Gammaproteobacteria</taxon>
        <taxon>Oceanospirillales</taxon>
        <taxon>Halomonadaceae</taxon>
        <taxon>Zymobacter group</taxon>
        <taxon>Zymobacter</taxon>
    </lineage>
</organism>
<dbReference type="EC" id="1.3.1.98" evidence="6 20"/>
<evidence type="ECO:0000256" key="7">
    <source>
        <dbReference type="ARBA" id="ARBA00015188"/>
    </source>
</evidence>
<dbReference type="PROSITE" id="PS51387">
    <property type="entry name" value="FAD_PCMH"/>
    <property type="match status" value="1"/>
</dbReference>
<keyword evidence="23" id="KW-1185">Reference proteome</keyword>
<sequence>MTLIRANVSLTEHNTLGFVSKAEWFAAPTTVDECKAVLAEAQQRSLSITVLGGGSNVILAPFVPGLVIVPSMTTVRYDEGAQDTVRVYAEAGVDWPALVVETAEHGLWGIENLALIPGRCGAAPVQNIGAYGVELADVIDAIHVLHFDGTETVIPAREAAFGYRDSIFKHALAGRCLITAIELIVHRQAEPKLAYGDLAARVTLPCTPAEVAAAVSAVRREKLPDPRKLGNAGSFFKNPVIARAHAERLLEQHASMPHFTVSDTEVKVPAAWLIDQCGFKGCTYGTVGVHDRQALVLVNRGGGDATALMALAERIRQQVEARFGIVLEPEPRQIG</sequence>
<evidence type="ECO:0000256" key="19">
    <source>
        <dbReference type="ARBA" id="ARBA00048914"/>
    </source>
</evidence>
<keyword evidence="9 20" id="KW-0132">Cell division</keyword>
<evidence type="ECO:0000256" key="12">
    <source>
        <dbReference type="ARBA" id="ARBA00022857"/>
    </source>
</evidence>
<dbReference type="GO" id="GO:0008762">
    <property type="term" value="F:UDP-N-acetylmuramate dehydrogenase activity"/>
    <property type="evidence" value="ECO:0007669"/>
    <property type="project" value="UniProtKB-UniRule"/>
</dbReference>
<dbReference type="GO" id="GO:0008360">
    <property type="term" value="P:regulation of cell shape"/>
    <property type="evidence" value="ECO:0007669"/>
    <property type="project" value="UniProtKB-KW"/>
</dbReference>
<keyword evidence="17 20" id="KW-0961">Cell wall biogenesis/degradation</keyword>
<evidence type="ECO:0000256" key="16">
    <source>
        <dbReference type="ARBA" id="ARBA00023306"/>
    </source>
</evidence>
<keyword evidence="13 20" id="KW-0133">Cell shape</keyword>
<feature type="active site" evidence="20">
    <location>
        <position position="164"/>
    </location>
</feature>
<gene>
    <name evidence="20" type="primary">murB</name>
    <name evidence="22" type="ORF">ZBT109_1904</name>
</gene>
<feature type="active site" evidence="20">
    <location>
        <position position="330"/>
    </location>
</feature>
<evidence type="ECO:0000259" key="21">
    <source>
        <dbReference type="PROSITE" id="PS51387"/>
    </source>
</evidence>
<dbReference type="NCBIfam" id="NF000755">
    <property type="entry name" value="PRK00046.1"/>
    <property type="match status" value="1"/>
</dbReference>
<keyword evidence="14 20" id="KW-0573">Peptidoglycan synthesis</keyword>
<evidence type="ECO:0000256" key="10">
    <source>
        <dbReference type="ARBA" id="ARBA00022630"/>
    </source>
</evidence>
<dbReference type="GO" id="GO:0051301">
    <property type="term" value="P:cell division"/>
    <property type="evidence" value="ECO:0007669"/>
    <property type="project" value="UniProtKB-KW"/>
</dbReference>
<dbReference type="KEGG" id="zpl:ZBT109_1904"/>
<dbReference type="STRING" id="1123510.GCA_000620025_02063"/>
<dbReference type="GO" id="GO:0071949">
    <property type="term" value="F:FAD binding"/>
    <property type="evidence" value="ECO:0007669"/>
    <property type="project" value="InterPro"/>
</dbReference>
<dbReference type="RefSeq" id="WP_027705160.1">
    <property type="nucleotide sequence ID" value="NZ_AP018933.1"/>
</dbReference>
<evidence type="ECO:0000256" key="3">
    <source>
        <dbReference type="ARBA" id="ARBA00004496"/>
    </source>
</evidence>
<dbReference type="InterPro" id="IPR016166">
    <property type="entry name" value="FAD-bd_PCMH"/>
</dbReference>
<feature type="active site" description="Proton donor" evidence="20">
    <location>
        <position position="234"/>
    </location>
</feature>
<evidence type="ECO:0000256" key="1">
    <source>
        <dbReference type="ARBA" id="ARBA00001974"/>
    </source>
</evidence>
<evidence type="ECO:0000256" key="9">
    <source>
        <dbReference type="ARBA" id="ARBA00022618"/>
    </source>
</evidence>
<protein>
    <recommendedName>
        <fullName evidence="7 20">UDP-N-acetylenolpyruvoylglucosamine reductase</fullName>
        <ecNumber evidence="6 20">1.3.1.98</ecNumber>
    </recommendedName>
    <alternativeName>
        <fullName evidence="18 20">UDP-N-acetylmuramate dehydrogenase</fullName>
    </alternativeName>
</protein>
<dbReference type="Gene3D" id="3.90.78.10">
    <property type="entry name" value="UDP-N-acetylenolpyruvoylglucosamine reductase, C-terminal domain"/>
    <property type="match status" value="1"/>
</dbReference>
<keyword evidence="16 20" id="KW-0131">Cell cycle</keyword>
<evidence type="ECO:0000256" key="15">
    <source>
        <dbReference type="ARBA" id="ARBA00023002"/>
    </source>
</evidence>
<reference evidence="22 23" key="1">
    <citation type="submission" date="2018-09" db="EMBL/GenBank/DDBJ databases">
        <title>Zymobacter palmae IAM14233 (=T109) whole genome analysis.</title>
        <authorList>
            <person name="Yanase H."/>
        </authorList>
    </citation>
    <scope>NUCLEOTIDE SEQUENCE [LARGE SCALE GENOMIC DNA]</scope>
    <source>
        <strain evidence="22 23">IAM14233</strain>
    </source>
</reference>
<keyword evidence="15 20" id="KW-0560">Oxidoreductase</keyword>
<dbReference type="InterPro" id="IPR036318">
    <property type="entry name" value="FAD-bd_PCMH-like_sf"/>
</dbReference>
<evidence type="ECO:0000256" key="4">
    <source>
        <dbReference type="ARBA" id="ARBA00004752"/>
    </source>
</evidence>
<evidence type="ECO:0000256" key="14">
    <source>
        <dbReference type="ARBA" id="ARBA00022984"/>
    </source>
</evidence>
<comment type="cofactor">
    <cofactor evidence="1 20">
        <name>FAD</name>
        <dbReference type="ChEBI" id="CHEBI:57692"/>
    </cofactor>
</comment>
<dbReference type="SUPFAM" id="SSF56194">
    <property type="entry name" value="Uridine diphospho-N-Acetylenolpyruvylglucosamine reductase, MurB, C-terminal domain"/>
    <property type="match status" value="1"/>
</dbReference>
<comment type="subcellular location">
    <subcellularLocation>
        <location evidence="3 20">Cytoplasm</location>
    </subcellularLocation>
</comment>
<dbReference type="Proteomes" id="UP000267342">
    <property type="component" value="Chromosome"/>
</dbReference>
<evidence type="ECO:0000256" key="6">
    <source>
        <dbReference type="ARBA" id="ARBA00012518"/>
    </source>
</evidence>
<evidence type="ECO:0000256" key="5">
    <source>
        <dbReference type="ARBA" id="ARBA00010485"/>
    </source>
</evidence>
<feature type="domain" description="FAD-binding PCMH-type" evidence="21">
    <location>
        <begin position="17"/>
        <end position="188"/>
    </location>
</feature>
<dbReference type="InterPro" id="IPR006094">
    <property type="entry name" value="Oxid_FAD_bind_N"/>
</dbReference>
<keyword evidence="8 20" id="KW-0963">Cytoplasm</keyword>
<evidence type="ECO:0000313" key="23">
    <source>
        <dbReference type="Proteomes" id="UP000267342"/>
    </source>
</evidence>
<keyword evidence="11 20" id="KW-0274">FAD</keyword>
<evidence type="ECO:0000256" key="18">
    <source>
        <dbReference type="ARBA" id="ARBA00031026"/>
    </source>
</evidence>
<evidence type="ECO:0000256" key="20">
    <source>
        <dbReference type="HAMAP-Rule" id="MF_00037"/>
    </source>
</evidence>
<evidence type="ECO:0000256" key="13">
    <source>
        <dbReference type="ARBA" id="ARBA00022960"/>
    </source>
</evidence>
<evidence type="ECO:0000256" key="11">
    <source>
        <dbReference type="ARBA" id="ARBA00022827"/>
    </source>
</evidence>
<dbReference type="GO" id="GO:0071555">
    <property type="term" value="P:cell wall organization"/>
    <property type="evidence" value="ECO:0007669"/>
    <property type="project" value="UniProtKB-KW"/>
</dbReference>
<dbReference type="Pfam" id="PF02873">
    <property type="entry name" value="MurB_C"/>
    <property type="match status" value="1"/>
</dbReference>
<dbReference type="EMBL" id="AP018933">
    <property type="protein sequence ID" value="BBG30650.1"/>
    <property type="molecule type" value="Genomic_DNA"/>
</dbReference>
<dbReference type="AlphaFoldDB" id="A0A348HG98"/>
<dbReference type="InterPro" id="IPR011601">
    <property type="entry name" value="MurB_C"/>
</dbReference>
<dbReference type="InterPro" id="IPR036635">
    <property type="entry name" value="MurB_C_sf"/>
</dbReference>
<dbReference type="OrthoDB" id="9804753at2"/>
<dbReference type="InterPro" id="IPR016167">
    <property type="entry name" value="FAD-bd_PCMH_sub1"/>
</dbReference>
<comment type="similarity">
    <text evidence="5 20">Belongs to the MurB family.</text>
</comment>
<dbReference type="SUPFAM" id="SSF56176">
    <property type="entry name" value="FAD-binding/transporter-associated domain-like"/>
    <property type="match status" value="1"/>
</dbReference>
<keyword evidence="12 20" id="KW-0521">NADP</keyword>
<evidence type="ECO:0000256" key="2">
    <source>
        <dbReference type="ARBA" id="ARBA00003921"/>
    </source>
</evidence>
<dbReference type="GO" id="GO:0005829">
    <property type="term" value="C:cytosol"/>
    <property type="evidence" value="ECO:0007669"/>
    <property type="project" value="TreeGrafter"/>
</dbReference>
<evidence type="ECO:0000313" key="22">
    <source>
        <dbReference type="EMBL" id="BBG30650.1"/>
    </source>
</evidence>
<evidence type="ECO:0000256" key="8">
    <source>
        <dbReference type="ARBA" id="ARBA00022490"/>
    </source>
</evidence>
<evidence type="ECO:0000256" key="17">
    <source>
        <dbReference type="ARBA" id="ARBA00023316"/>
    </source>
</evidence>
<dbReference type="Gene3D" id="3.30.43.10">
    <property type="entry name" value="Uridine Diphospho-n-acetylenolpyruvylglucosamine Reductase, domain 2"/>
    <property type="match status" value="1"/>
</dbReference>
<dbReference type="PANTHER" id="PTHR21071">
    <property type="entry name" value="UDP-N-ACETYLENOLPYRUVOYLGLUCOSAMINE REDUCTASE"/>
    <property type="match status" value="1"/>
</dbReference>
<dbReference type="UniPathway" id="UPA00219"/>
<name>A0A348HG98_9GAMM</name>
<dbReference type="GO" id="GO:0009252">
    <property type="term" value="P:peptidoglycan biosynthetic process"/>
    <property type="evidence" value="ECO:0007669"/>
    <property type="project" value="UniProtKB-UniRule"/>
</dbReference>
<proteinExistence type="inferred from homology"/>
<dbReference type="InterPro" id="IPR003170">
    <property type="entry name" value="MurB"/>
</dbReference>
<accession>A0A348HG98</accession>
<keyword evidence="10 20" id="KW-0285">Flavoprotein</keyword>
<dbReference type="PANTHER" id="PTHR21071:SF4">
    <property type="entry name" value="UDP-N-ACETYLENOLPYRUVOYLGLUCOSAMINE REDUCTASE"/>
    <property type="match status" value="1"/>
</dbReference>